<dbReference type="InterPro" id="IPR046612">
    <property type="entry name" value="DUF6671"/>
</dbReference>
<dbReference type="Proteomes" id="UP000566324">
    <property type="component" value="Unassembled WGS sequence"/>
</dbReference>
<keyword evidence="3" id="KW-1185">Reference proteome</keyword>
<protein>
    <recommendedName>
        <fullName evidence="1">DUF6671 domain-containing protein</fullName>
    </recommendedName>
</protein>
<evidence type="ECO:0000259" key="1">
    <source>
        <dbReference type="Pfam" id="PF20376"/>
    </source>
</evidence>
<accession>A0A7W7B0G2</accession>
<sequence length="303" mass="32687">MSSDPRHTSAHALPDQVGGDQFHLAGARTVIATKHGKERVIAPLLTEALGLDCVVPSAFDTDRFGTFSREIERTGSQLDAARAKIAAAFEHVPHARVAVASEGSFGPHPQIPFVPLGREIVVMKDRVSGLELIGHYAGLSTNFGHTVVTDLAGASAFAERARFPGHGVIVMGCVDQQPMPRRALIKDIDAWVELQRAIEEVITICGAAFVETDMRAHRNPTRMRTIKRATLDLVRRFRSLCPICARPGFAITKRLSGLPCSWCGGPTLALKADVYSCEGCGYREERAVKAATADPGHCGECNP</sequence>
<feature type="domain" description="DUF6671" evidence="1">
    <location>
        <begin position="96"/>
        <end position="303"/>
    </location>
</feature>
<organism evidence="2 3">
    <name type="scientific">Sphingosinicella soli</name>
    <dbReference type="NCBI Taxonomy" id="333708"/>
    <lineage>
        <taxon>Bacteria</taxon>
        <taxon>Pseudomonadati</taxon>
        <taxon>Pseudomonadota</taxon>
        <taxon>Alphaproteobacteria</taxon>
        <taxon>Sphingomonadales</taxon>
        <taxon>Sphingosinicellaceae</taxon>
        <taxon>Sphingosinicella</taxon>
    </lineage>
</organism>
<gene>
    <name evidence="2" type="ORF">GGQ98_000310</name>
</gene>
<dbReference type="EMBL" id="JACHNZ010000002">
    <property type="protein sequence ID" value="MBB4630707.1"/>
    <property type="molecule type" value="Genomic_DNA"/>
</dbReference>
<dbReference type="RefSeq" id="WP_243451620.1">
    <property type="nucleotide sequence ID" value="NZ_JACHNZ010000002.1"/>
</dbReference>
<dbReference type="Pfam" id="PF20376">
    <property type="entry name" value="DUF6671"/>
    <property type="match status" value="1"/>
</dbReference>
<evidence type="ECO:0000313" key="3">
    <source>
        <dbReference type="Proteomes" id="UP000566324"/>
    </source>
</evidence>
<comment type="caution">
    <text evidence="2">The sequence shown here is derived from an EMBL/GenBank/DDBJ whole genome shotgun (WGS) entry which is preliminary data.</text>
</comment>
<reference evidence="2 3" key="1">
    <citation type="submission" date="2020-08" db="EMBL/GenBank/DDBJ databases">
        <title>Genomic Encyclopedia of Type Strains, Phase IV (KMG-IV): sequencing the most valuable type-strain genomes for metagenomic binning, comparative biology and taxonomic classification.</title>
        <authorList>
            <person name="Goeker M."/>
        </authorList>
    </citation>
    <scope>NUCLEOTIDE SEQUENCE [LARGE SCALE GENOMIC DNA]</scope>
    <source>
        <strain evidence="2 3">DSM 17328</strain>
    </source>
</reference>
<proteinExistence type="predicted"/>
<evidence type="ECO:0000313" key="2">
    <source>
        <dbReference type="EMBL" id="MBB4630707.1"/>
    </source>
</evidence>
<dbReference type="AlphaFoldDB" id="A0A7W7B0G2"/>
<name>A0A7W7B0G2_9SPHN</name>